<evidence type="ECO:0000259" key="3">
    <source>
        <dbReference type="PROSITE" id="PS51186"/>
    </source>
</evidence>
<dbReference type="OrthoDB" id="9775595at2"/>
<dbReference type="InterPro" id="IPR000182">
    <property type="entry name" value="GNAT_dom"/>
</dbReference>
<gene>
    <name evidence="4" type="ORF">SAMN05192530_10528</name>
</gene>
<protein>
    <submittedName>
        <fullName evidence="4">Acetyltransferase (GNAT) family protein</fullName>
    </submittedName>
</protein>
<dbReference type="STRING" id="1166073.SAMN05192530_10528"/>
<evidence type="ECO:0000256" key="2">
    <source>
        <dbReference type="ARBA" id="ARBA00023315"/>
    </source>
</evidence>
<sequence length="263" mass="28745">MATTGAEAGPRLTTVRRLEAAGFRAWPAASTFYDGTWAIRLTPSFPAKRLNSVNPLDPADDADIAARITDARQRFVAAGRTLLFRQSPLCPPALVRHLDESGWQRFGEAVVFTADLAALDLNDAIDRIPIRDGRRYLDASLHVHRRPAEMRAGLDEVLSSIRPPAAFFVRESEAGEPIGVALAITDNDLAGILDVAVAPDRRREGIGIDLVATALRHTQHKGARTGWLQVEADNEAGLALYRRLGFHEAYRYCYRAPPGAVTA</sequence>
<dbReference type="Proteomes" id="UP000198793">
    <property type="component" value="Unassembled WGS sequence"/>
</dbReference>
<dbReference type="GO" id="GO:0016747">
    <property type="term" value="F:acyltransferase activity, transferring groups other than amino-acyl groups"/>
    <property type="evidence" value="ECO:0007669"/>
    <property type="project" value="InterPro"/>
</dbReference>
<dbReference type="RefSeq" id="WP_090673425.1">
    <property type="nucleotide sequence ID" value="NZ_FNIT01000005.1"/>
</dbReference>
<dbReference type="Pfam" id="PF24553">
    <property type="entry name" value="Rv0428c_C"/>
    <property type="match status" value="1"/>
</dbReference>
<keyword evidence="2" id="KW-0012">Acyltransferase</keyword>
<evidence type="ECO:0000256" key="1">
    <source>
        <dbReference type="ARBA" id="ARBA00022679"/>
    </source>
</evidence>
<dbReference type="CDD" id="cd04301">
    <property type="entry name" value="NAT_SF"/>
    <property type="match status" value="1"/>
</dbReference>
<evidence type="ECO:0000313" key="5">
    <source>
        <dbReference type="Proteomes" id="UP000198793"/>
    </source>
</evidence>
<dbReference type="InterPro" id="IPR056935">
    <property type="entry name" value="Rv0428c-like_C"/>
</dbReference>
<proteinExistence type="predicted"/>
<dbReference type="InterPro" id="IPR016181">
    <property type="entry name" value="Acyl_CoA_acyltransferase"/>
</dbReference>
<dbReference type="Gene3D" id="3.40.630.30">
    <property type="match status" value="1"/>
</dbReference>
<dbReference type="PROSITE" id="PS51186">
    <property type="entry name" value="GNAT"/>
    <property type="match status" value="1"/>
</dbReference>
<dbReference type="SUPFAM" id="SSF55729">
    <property type="entry name" value="Acyl-CoA N-acyltransferases (Nat)"/>
    <property type="match status" value="1"/>
</dbReference>
<name>A0A1H0I933_9HYPH</name>
<dbReference type="EMBL" id="FNIT01000005">
    <property type="protein sequence ID" value="SDO27974.1"/>
    <property type="molecule type" value="Genomic_DNA"/>
</dbReference>
<dbReference type="AlphaFoldDB" id="A0A1H0I933"/>
<keyword evidence="5" id="KW-1185">Reference proteome</keyword>
<evidence type="ECO:0000313" key="4">
    <source>
        <dbReference type="EMBL" id="SDO27974.1"/>
    </source>
</evidence>
<feature type="domain" description="N-acetyltransferase" evidence="3">
    <location>
        <begin position="128"/>
        <end position="263"/>
    </location>
</feature>
<organism evidence="4 5">
    <name type="scientific">Aureimonas jatrophae</name>
    <dbReference type="NCBI Taxonomy" id="1166073"/>
    <lineage>
        <taxon>Bacteria</taxon>
        <taxon>Pseudomonadati</taxon>
        <taxon>Pseudomonadota</taxon>
        <taxon>Alphaproteobacteria</taxon>
        <taxon>Hyphomicrobiales</taxon>
        <taxon>Aurantimonadaceae</taxon>
        <taxon>Aureimonas</taxon>
    </lineage>
</organism>
<dbReference type="PANTHER" id="PTHR43877">
    <property type="entry name" value="AMINOALKYLPHOSPHONATE N-ACETYLTRANSFERASE-RELATED-RELATED"/>
    <property type="match status" value="1"/>
</dbReference>
<dbReference type="InterPro" id="IPR050832">
    <property type="entry name" value="Bact_Acetyltransf"/>
</dbReference>
<keyword evidence="1 4" id="KW-0808">Transferase</keyword>
<accession>A0A1H0I933</accession>
<reference evidence="4 5" key="1">
    <citation type="submission" date="2016-10" db="EMBL/GenBank/DDBJ databases">
        <authorList>
            <person name="de Groot N.N."/>
        </authorList>
    </citation>
    <scope>NUCLEOTIDE SEQUENCE [LARGE SCALE GENOMIC DNA]</scope>
    <source>
        <strain evidence="5">L7-484,KACC 16230,DSM 25025</strain>
    </source>
</reference>